<feature type="transmembrane region" description="Helical" evidence="5">
    <location>
        <begin position="317"/>
        <end position="334"/>
    </location>
</feature>
<evidence type="ECO:0000313" key="8">
    <source>
        <dbReference type="Proteomes" id="UP000622475"/>
    </source>
</evidence>
<feature type="transmembrane region" description="Helical" evidence="5">
    <location>
        <begin position="407"/>
        <end position="430"/>
    </location>
</feature>
<feature type="transmembrane region" description="Helical" evidence="5">
    <location>
        <begin position="159"/>
        <end position="179"/>
    </location>
</feature>
<dbReference type="Pfam" id="PF04932">
    <property type="entry name" value="Wzy_C"/>
    <property type="match status" value="1"/>
</dbReference>
<keyword evidence="3 5" id="KW-1133">Transmembrane helix</keyword>
<dbReference type="GO" id="GO:0016874">
    <property type="term" value="F:ligase activity"/>
    <property type="evidence" value="ECO:0007669"/>
    <property type="project" value="UniProtKB-KW"/>
</dbReference>
<dbReference type="EMBL" id="JADFFL010000003">
    <property type="protein sequence ID" value="MBE9662065.1"/>
    <property type="molecule type" value="Genomic_DNA"/>
</dbReference>
<comment type="caution">
    <text evidence="7">The sequence shown here is derived from an EMBL/GenBank/DDBJ whole genome shotgun (WGS) entry which is preliminary data.</text>
</comment>
<evidence type="ECO:0000256" key="4">
    <source>
        <dbReference type="ARBA" id="ARBA00023136"/>
    </source>
</evidence>
<evidence type="ECO:0000256" key="1">
    <source>
        <dbReference type="ARBA" id="ARBA00004141"/>
    </source>
</evidence>
<organism evidence="7 8">
    <name type="scientific">Mucilaginibacter myungsuensis</name>
    <dbReference type="NCBI Taxonomy" id="649104"/>
    <lineage>
        <taxon>Bacteria</taxon>
        <taxon>Pseudomonadati</taxon>
        <taxon>Bacteroidota</taxon>
        <taxon>Sphingobacteriia</taxon>
        <taxon>Sphingobacteriales</taxon>
        <taxon>Sphingobacteriaceae</taxon>
        <taxon>Mucilaginibacter</taxon>
    </lineage>
</organism>
<gene>
    <name evidence="7" type="ORF">IRJ16_09230</name>
</gene>
<evidence type="ECO:0000259" key="6">
    <source>
        <dbReference type="Pfam" id="PF04932"/>
    </source>
</evidence>
<evidence type="ECO:0000256" key="2">
    <source>
        <dbReference type="ARBA" id="ARBA00022692"/>
    </source>
</evidence>
<evidence type="ECO:0000313" key="7">
    <source>
        <dbReference type="EMBL" id="MBE9662065.1"/>
    </source>
</evidence>
<dbReference type="InterPro" id="IPR051533">
    <property type="entry name" value="WaaL-like"/>
</dbReference>
<feature type="transmembrane region" description="Helical" evidence="5">
    <location>
        <begin position="369"/>
        <end position="387"/>
    </location>
</feature>
<dbReference type="RefSeq" id="WP_194111260.1">
    <property type="nucleotide sequence ID" value="NZ_JADFFL010000003.1"/>
</dbReference>
<feature type="transmembrane region" description="Helical" evidence="5">
    <location>
        <begin position="442"/>
        <end position="459"/>
    </location>
</feature>
<dbReference type="InterPro" id="IPR007016">
    <property type="entry name" value="O-antigen_ligase-rel_domated"/>
</dbReference>
<keyword evidence="7" id="KW-0436">Ligase</keyword>
<accession>A0A929KX38</accession>
<feature type="transmembrane region" description="Helical" evidence="5">
    <location>
        <begin position="29"/>
        <end position="48"/>
    </location>
</feature>
<keyword evidence="8" id="KW-1185">Reference proteome</keyword>
<dbReference type="Proteomes" id="UP000622475">
    <property type="component" value="Unassembled WGS sequence"/>
</dbReference>
<feature type="transmembrane region" description="Helical" evidence="5">
    <location>
        <begin position="104"/>
        <end position="123"/>
    </location>
</feature>
<feature type="transmembrane region" description="Helical" evidence="5">
    <location>
        <begin position="250"/>
        <end position="269"/>
    </location>
</feature>
<reference evidence="7" key="1">
    <citation type="submission" date="2020-10" db="EMBL/GenBank/DDBJ databases">
        <title>Mucilaginibacter mali sp. nov., isolated from rhizosphere soil of apple orchard.</title>
        <authorList>
            <person name="Lee J.-S."/>
            <person name="Kim H.S."/>
            <person name="Kim J.-S."/>
        </authorList>
    </citation>
    <scope>NUCLEOTIDE SEQUENCE</scope>
    <source>
        <strain evidence="7">KCTC 22746</strain>
    </source>
</reference>
<evidence type="ECO:0000256" key="3">
    <source>
        <dbReference type="ARBA" id="ARBA00022989"/>
    </source>
</evidence>
<feature type="transmembrane region" description="Helical" evidence="5">
    <location>
        <begin position="135"/>
        <end position="153"/>
    </location>
</feature>
<dbReference type="PANTHER" id="PTHR37422:SF13">
    <property type="entry name" value="LIPOPOLYSACCHARIDE BIOSYNTHESIS PROTEIN PA4999-RELATED"/>
    <property type="match status" value="1"/>
</dbReference>
<dbReference type="GO" id="GO:0016020">
    <property type="term" value="C:membrane"/>
    <property type="evidence" value="ECO:0007669"/>
    <property type="project" value="UniProtKB-SubCell"/>
</dbReference>
<proteinExistence type="predicted"/>
<dbReference type="AlphaFoldDB" id="A0A929KX38"/>
<feature type="transmembrane region" description="Helical" evidence="5">
    <location>
        <begin position="465"/>
        <end position="483"/>
    </location>
</feature>
<name>A0A929KX38_9SPHI</name>
<comment type="subcellular location">
    <subcellularLocation>
        <location evidence="1">Membrane</location>
        <topology evidence="1">Multi-pass membrane protein</topology>
    </subcellularLocation>
</comment>
<evidence type="ECO:0000256" key="5">
    <source>
        <dbReference type="SAM" id="Phobius"/>
    </source>
</evidence>
<sequence length="507" mass="57006">MIEQLPLDTPAQRLSVGQWLRKVFIAEKLLNPVGYILLALLAIVYGLIIARLGLVPGLALAAMAVMLPVLYCIVAHPKFGILVLLTMAYYIMFMMRLVTTTFPMGTIMDGLEALLILGFLIKQRADKNFEMFKNPISYMILVWFCYNIMQAVNPSASSILAWVYTVRNVAFVTLMYFVFLKNITSVKFIRVLIAMWLVYAVIGALYGVKQEIFGFSASEQAAMDADPERAALYFQAGHWRKFSIFNDPVVFAYNMVLASLLCIGLIWGPTKNWQKWILGGLIGLFFLSMLFSGTRGAFALTPVGVILFSVLNFNRRIAIMGVLGAMFFVVLIFMPTSNPNILRFQTAFKPGKDASYLLRQMNQQRIKPFIHTHPLGGGLGSVGVWGQKFSPGSMLANFPPDSGYVRVAVELGWIGMLIFCWMMFTILKTGVVNFFKIQDPELRCYCLAMTIMIFAINVGNYPQEALVQFPTNIYFFLMVALLNKCLQLDEEKRGVVHLKPKAPYVAV</sequence>
<protein>
    <submittedName>
        <fullName evidence="7">O-antigen ligase family protein</fullName>
    </submittedName>
</protein>
<feature type="transmembrane region" description="Helical" evidence="5">
    <location>
        <begin position="191"/>
        <end position="208"/>
    </location>
</feature>
<dbReference type="PANTHER" id="PTHR37422">
    <property type="entry name" value="TEICHURONIC ACID BIOSYNTHESIS PROTEIN TUAE"/>
    <property type="match status" value="1"/>
</dbReference>
<keyword evidence="2 5" id="KW-0812">Transmembrane</keyword>
<feature type="transmembrane region" description="Helical" evidence="5">
    <location>
        <begin position="281"/>
        <end position="311"/>
    </location>
</feature>
<keyword evidence="4 5" id="KW-0472">Membrane</keyword>
<feature type="domain" description="O-antigen ligase-related" evidence="6">
    <location>
        <begin position="283"/>
        <end position="420"/>
    </location>
</feature>